<feature type="signal peptide" evidence="1">
    <location>
        <begin position="1"/>
        <end position="30"/>
    </location>
</feature>
<protein>
    <submittedName>
        <fullName evidence="3">Serine protease inhibitor Cvsi-1</fullName>
    </submittedName>
</protein>
<keyword evidence="3" id="KW-0722">Serine protease inhibitor</keyword>
<evidence type="ECO:0000313" key="2">
    <source>
        <dbReference type="Proteomes" id="UP000694844"/>
    </source>
</evidence>
<dbReference type="KEGG" id="cvn:111114772"/>
<keyword evidence="2" id="KW-1185">Reference proteome</keyword>
<feature type="chain" id="PRO_5034305209" evidence="1">
    <location>
        <begin position="31"/>
        <end position="101"/>
    </location>
</feature>
<evidence type="ECO:0000313" key="3">
    <source>
        <dbReference type="RefSeq" id="XP_022308953.1"/>
    </source>
</evidence>
<evidence type="ECO:0000256" key="1">
    <source>
        <dbReference type="SAM" id="SignalP"/>
    </source>
</evidence>
<reference evidence="2" key="1">
    <citation type="submission" date="2024-06" db="UniProtKB">
        <authorList>
            <consortium name="RefSeq"/>
        </authorList>
    </citation>
    <scope>NUCLEOTIDE SEQUENCE [LARGE SCALE GENOMIC DNA]</scope>
</reference>
<organism evidence="2 3">
    <name type="scientific">Crassostrea virginica</name>
    <name type="common">Eastern oyster</name>
    <dbReference type="NCBI Taxonomy" id="6565"/>
    <lineage>
        <taxon>Eukaryota</taxon>
        <taxon>Metazoa</taxon>
        <taxon>Spiralia</taxon>
        <taxon>Lophotrochozoa</taxon>
        <taxon>Mollusca</taxon>
        <taxon>Bivalvia</taxon>
        <taxon>Autobranchia</taxon>
        <taxon>Pteriomorphia</taxon>
        <taxon>Ostreida</taxon>
        <taxon>Ostreoidea</taxon>
        <taxon>Ostreidae</taxon>
        <taxon>Crassostrea</taxon>
    </lineage>
</organism>
<dbReference type="OrthoDB" id="10325686at2759"/>
<dbReference type="GeneID" id="111114772"/>
<dbReference type="Proteomes" id="UP000694844">
    <property type="component" value="Chromosome 1"/>
</dbReference>
<reference evidence="3" key="2">
    <citation type="submission" date="2025-08" db="UniProtKB">
        <authorList>
            <consortium name="RefSeq"/>
        </authorList>
    </citation>
    <scope>IDENTIFICATION</scope>
    <source>
        <tissue evidence="3">Whole sample</tissue>
    </source>
</reference>
<dbReference type="RefSeq" id="XP_022308953.1">
    <property type="nucleotide sequence ID" value="XM_022453245.1"/>
</dbReference>
<sequence length="101" mass="10854">MIGNVSNIKKTMDVVRTLILCVCLFGLTVAVPCIDGVCTSNELQCASGYVKGCHAGLCTCEHATTQSCTVVNNCLHLGTCSLHGRDGFWHCVDSVCKCFFF</sequence>
<dbReference type="AlphaFoldDB" id="A0A8B8BZY7"/>
<keyword evidence="1" id="KW-0732">Signal</keyword>
<proteinExistence type="predicted"/>
<gene>
    <name evidence="3" type="primary">LOC111114772</name>
</gene>
<dbReference type="GO" id="GO:0004867">
    <property type="term" value="F:serine-type endopeptidase inhibitor activity"/>
    <property type="evidence" value="ECO:0007669"/>
    <property type="project" value="UniProtKB-KW"/>
</dbReference>
<name>A0A8B8BZY7_CRAVI</name>
<keyword evidence="3" id="KW-0646">Protease inhibitor</keyword>
<accession>A0A8B8BZY7</accession>